<dbReference type="PANTHER" id="PTHR46086:SF29">
    <property type="entry name" value="SUPERFAMILY PROTEIN, PUTATIVE ISOFORM 1-RELATED"/>
    <property type="match status" value="1"/>
</dbReference>
<dbReference type="InterPro" id="IPR029058">
    <property type="entry name" value="AB_hydrolase_fold"/>
</dbReference>
<protein>
    <recommendedName>
        <fullName evidence="3">Fungal lipase-type domain-containing protein</fullName>
    </recommendedName>
</protein>
<gene>
    <name evidence="4" type="ORF">V6N12_061300</name>
</gene>
<dbReference type="SUPFAM" id="SSF53474">
    <property type="entry name" value="alpha/beta-Hydrolases"/>
    <property type="match status" value="1"/>
</dbReference>
<organism evidence="4 5">
    <name type="scientific">Hibiscus sabdariffa</name>
    <name type="common">roselle</name>
    <dbReference type="NCBI Taxonomy" id="183260"/>
    <lineage>
        <taxon>Eukaryota</taxon>
        <taxon>Viridiplantae</taxon>
        <taxon>Streptophyta</taxon>
        <taxon>Embryophyta</taxon>
        <taxon>Tracheophyta</taxon>
        <taxon>Spermatophyta</taxon>
        <taxon>Magnoliopsida</taxon>
        <taxon>eudicotyledons</taxon>
        <taxon>Gunneridae</taxon>
        <taxon>Pentapetalae</taxon>
        <taxon>rosids</taxon>
        <taxon>malvids</taxon>
        <taxon>Malvales</taxon>
        <taxon>Malvaceae</taxon>
        <taxon>Malvoideae</taxon>
        <taxon>Hibiscus</taxon>
    </lineage>
</organism>
<evidence type="ECO:0000313" key="5">
    <source>
        <dbReference type="Proteomes" id="UP001472677"/>
    </source>
</evidence>
<evidence type="ECO:0000313" key="4">
    <source>
        <dbReference type="EMBL" id="KAK8548386.1"/>
    </source>
</evidence>
<dbReference type="InterPro" id="IPR044819">
    <property type="entry name" value="OBL-like"/>
</dbReference>
<sequence>MTPSLFASKGHNCLAPMIGVRTWICLGSSSPILERFIAFFSKAKFIVASHSLGSALAVLLSVILFFHKEFFLERMQRVYTFGQPRVGDDAFKDYMGKNLR</sequence>
<dbReference type="EMBL" id="JBBPBM010000021">
    <property type="protein sequence ID" value="KAK8548386.1"/>
    <property type="molecule type" value="Genomic_DNA"/>
</dbReference>
<name>A0ABR2DWN5_9ROSI</name>
<keyword evidence="1" id="KW-0378">Hydrolase</keyword>
<dbReference type="InterPro" id="IPR002921">
    <property type="entry name" value="Fungal_lipase-type"/>
</dbReference>
<evidence type="ECO:0000256" key="1">
    <source>
        <dbReference type="ARBA" id="ARBA00022801"/>
    </source>
</evidence>
<feature type="transmembrane region" description="Helical" evidence="2">
    <location>
        <begin position="45"/>
        <end position="67"/>
    </location>
</feature>
<accession>A0ABR2DWN5</accession>
<comment type="caution">
    <text evidence="4">The sequence shown here is derived from an EMBL/GenBank/DDBJ whole genome shotgun (WGS) entry which is preliminary data.</text>
</comment>
<dbReference type="Pfam" id="PF01764">
    <property type="entry name" value="Lipase_3"/>
    <property type="match status" value="1"/>
</dbReference>
<dbReference type="Gene3D" id="3.40.50.1820">
    <property type="entry name" value="alpha/beta hydrolase"/>
    <property type="match status" value="1"/>
</dbReference>
<keyword evidence="2" id="KW-0472">Membrane</keyword>
<dbReference type="Proteomes" id="UP001472677">
    <property type="component" value="Unassembled WGS sequence"/>
</dbReference>
<proteinExistence type="predicted"/>
<keyword evidence="5" id="KW-1185">Reference proteome</keyword>
<reference evidence="4 5" key="1">
    <citation type="journal article" date="2024" name="G3 (Bethesda)">
        <title>Genome assembly of Hibiscus sabdariffa L. provides insights into metabolisms of medicinal natural products.</title>
        <authorList>
            <person name="Kim T."/>
        </authorList>
    </citation>
    <scope>NUCLEOTIDE SEQUENCE [LARGE SCALE GENOMIC DNA]</scope>
    <source>
        <strain evidence="4">TK-2024</strain>
        <tissue evidence="4">Old leaves</tissue>
    </source>
</reference>
<feature type="domain" description="Fungal lipase-type" evidence="3">
    <location>
        <begin position="30"/>
        <end position="98"/>
    </location>
</feature>
<evidence type="ECO:0000256" key="2">
    <source>
        <dbReference type="SAM" id="Phobius"/>
    </source>
</evidence>
<keyword evidence="2" id="KW-1133">Transmembrane helix</keyword>
<evidence type="ECO:0000259" key="3">
    <source>
        <dbReference type="Pfam" id="PF01764"/>
    </source>
</evidence>
<dbReference type="PANTHER" id="PTHR46086">
    <property type="entry name" value="ALPHA/BETA-HYDROLASES SUPERFAMILY PROTEIN"/>
    <property type="match status" value="1"/>
</dbReference>
<keyword evidence="2" id="KW-0812">Transmembrane</keyword>